<keyword evidence="2" id="KW-0238">DNA-binding</keyword>
<dbReference type="GO" id="GO:0003700">
    <property type="term" value="F:DNA-binding transcription factor activity"/>
    <property type="evidence" value="ECO:0007669"/>
    <property type="project" value="InterPro"/>
</dbReference>
<feature type="domain" description="HTH araC/xylS-type" evidence="4">
    <location>
        <begin position="168"/>
        <end position="266"/>
    </location>
</feature>
<accession>A0A926DQB5</accession>
<evidence type="ECO:0000313" key="5">
    <source>
        <dbReference type="EMBL" id="MBC8542581.1"/>
    </source>
</evidence>
<dbReference type="InterPro" id="IPR018060">
    <property type="entry name" value="HTH_AraC"/>
</dbReference>
<dbReference type="PROSITE" id="PS00041">
    <property type="entry name" value="HTH_ARAC_FAMILY_1"/>
    <property type="match status" value="1"/>
</dbReference>
<proteinExistence type="predicted"/>
<dbReference type="PANTHER" id="PTHR43280:SF28">
    <property type="entry name" value="HTH-TYPE TRANSCRIPTIONAL ACTIVATOR RHAS"/>
    <property type="match status" value="1"/>
</dbReference>
<name>A0A926DQB5_9FIRM</name>
<dbReference type="SUPFAM" id="SSF51215">
    <property type="entry name" value="Regulatory protein AraC"/>
    <property type="match status" value="1"/>
</dbReference>
<dbReference type="SUPFAM" id="SSF46689">
    <property type="entry name" value="Homeodomain-like"/>
    <property type="match status" value="2"/>
</dbReference>
<evidence type="ECO:0000313" key="6">
    <source>
        <dbReference type="Proteomes" id="UP000657006"/>
    </source>
</evidence>
<keyword evidence="6" id="KW-1185">Reference proteome</keyword>
<dbReference type="PANTHER" id="PTHR43280">
    <property type="entry name" value="ARAC-FAMILY TRANSCRIPTIONAL REGULATOR"/>
    <property type="match status" value="1"/>
</dbReference>
<dbReference type="InterPro" id="IPR037923">
    <property type="entry name" value="HTH-like"/>
</dbReference>
<comment type="caution">
    <text evidence="5">The sequence shown here is derived from an EMBL/GenBank/DDBJ whole genome shotgun (WGS) entry which is preliminary data.</text>
</comment>
<dbReference type="RefSeq" id="WP_177718775.1">
    <property type="nucleotide sequence ID" value="NZ_JACRSQ010000003.1"/>
</dbReference>
<dbReference type="GO" id="GO:0043565">
    <property type="term" value="F:sequence-specific DNA binding"/>
    <property type="evidence" value="ECO:0007669"/>
    <property type="project" value="InterPro"/>
</dbReference>
<dbReference type="InterPro" id="IPR018062">
    <property type="entry name" value="HTH_AraC-typ_CS"/>
</dbReference>
<protein>
    <submittedName>
        <fullName evidence="5">Helix-turn-helix transcriptional regulator</fullName>
    </submittedName>
</protein>
<dbReference type="InterPro" id="IPR009057">
    <property type="entry name" value="Homeodomain-like_sf"/>
</dbReference>
<dbReference type="Gene3D" id="2.60.120.280">
    <property type="entry name" value="Regulatory protein AraC"/>
    <property type="match status" value="1"/>
</dbReference>
<evidence type="ECO:0000256" key="1">
    <source>
        <dbReference type="ARBA" id="ARBA00023015"/>
    </source>
</evidence>
<dbReference type="PROSITE" id="PS01124">
    <property type="entry name" value="HTH_ARAC_FAMILY_2"/>
    <property type="match status" value="1"/>
</dbReference>
<keyword evidence="3" id="KW-0804">Transcription</keyword>
<dbReference type="Pfam" id="PF12833">
    <property type="entry name" value="HTH_18"/>
    <property type="match status" value="1"/>
</dbReference>
<dbReference type="Proteomes" id="UP000657006">
    <property type="component" value="Unassembled WGS sequence"/>
</dbReference>
<dbReference type="InterPro" id="IPR003313">
    <property type="entry name" value="AraC-bd"/>
</dbReference>
<evidence type="ECO:0000256" key="2">
    <source>
        <dbReference type="ARBA" id="ARBA00023125"/>
    </source>
</evidence>
<keyword evidence="1" id="KW-0805">Transcription regulation</keyword>
<evidence type="ECO:0000256" key="3">
    <source>
        <dbReference type="ARBA" id="ARBA00023163"/>
    </source>
</evidence>
<dbReference type="AlphaFoldDB" id="A0A926DQB5"/>
<dbReference type="Gene3D" id="1.10.10.60">
    <property type="entry name" value="Homeodomain-like"/>
    <property type="match status" value="2"/>
</dbReference>
<sequence>MHYIDNCLEECNVSVVTASLTQCAGNWQELNYVPSYNKFYYIVKGEGELTVAGQAYHPTAGQLFLMPAGVLQSYRTTDGPPYYKYWCHFQAKVGSRNLFDLIQTPLCVTVSDSDRLMGLFESLIDAMSRETYTSRLYARGIAMEILAAYLDAAAAVTCPNGDVAEKLSAVIEYVNMHLSEEITLETLASLVHFHPNYFIRFFKQNLGVSPMQYVSRARIEHAKLLLKTTDRKIADIAALTGFHDLFYFSQRFKEQTGFSPTDFRKL</sequence>
<dbReference type="SMART" id="SM00342">
    <property type="entry name" value="HTH_ARAC"/>
    <property type="match status" value="1"/>
</dbReference>
<gene>
    <name evidence="5" type="ORF">H8730_03335</name>
</gene>
<reference evidence="5" key="1">
    <citation type="submission" date="2020-08" db="EMBL/GenBank/DDBJ databases">
        <title>Genome public.</title>
        <authorList>
            <person name="Liu C."/>
            <person name="Sun Q."/>
        </authorList>
    </citation>
    <scope>NUCLEOTIDE SEQUENCE</scope>
    <source>
        <strain evidence="5">NSJ-32</strain>
    </source>
</reference>
<evidence type="ECO:0000259" key="4">
    <source>
        <dbReference type="PROSITE" id="PS01124"/>
    </source>
</evidence>
<dbReference type="EMBL" id="JACRSQ010000003">
    <property type="protein sequence ID" value="MBC8542581.1"/>
    <property type="molecule type" value="Genomic_DNA"/>
</dbReference>
<organism evidence="5 6">
    <name type="scientific">Bianquea renquensis</name>
    <dbReference type="NCBI Taxonomy" id="2763661"/>
    <lineage>
        <taxon>Bacteria</taxon>
        <taxon>Bacillati</taxon>
        <taxon>Bacillota</taxon>
        <taxon>Clostridia</taxon>
        <taxon>Eubacteriales</taxon>
        <taxon>Bianqueaceae</taxon>
        <taxon>Bianquea</taxon>
    </lineage>
</organism>
<dbReference type="Pfam" id="PF02311">
    <property type="entry name" value="AraC_binding"/>
    <property type="match status" value="1"/>
</dbReference>